<dbReference type="PANTHER" id="PTHR46268:SF24">
    <property type="entry name" value="UNIVERSAL STRESS PROTEIN"/>
    <property type="match status" value="1"/>
</dbReference>
<dbReference type="CDD" id="cd00293">
    <property type="entry name" value="USP-like"/>
    <property type="match status" value="1"/>
</dbReference>
<dbReference type="AlphaFoldDB" id="A0A5N5UBB3"/>
<accession>A0A5N5UBB3</accession>
<dbReference type="Pfam" id="PF00582">
    <property type="entry name" value="Usp"/>
    <property type="match status" value="1"/>
</dbReference>
<protein>
    <submittedName>
        <fullName evidence="3">Universal stress protein</fullName>
    </submittedName>
</protein>
<dbReference type="InterPro" id="IPR014729">
    <property type="entry name" value="Rossmann-like_a/b/a_fold"/>
</dbReference>
<evidence type="ECO:0000313" key="3">
    <source>
        <dbReference type="EMBL" id="KAB7515944.1"/>
    </source>
</evidence>
<evidence type="ECO:0000259" key="2">
    <source>
        <dbReference type="Pfam" id="PF00582"/>
    </source>
</evidence>
<dbReference type="Gene3D" id="3.40.50.620">
    <property type="entry name" value="HUPs"/>
    <property type="match status" value="1"/>
</dbReference>
<reference evidence="3 4" key="1">
    <citation type="submission" date="2019-10" db="EMBL/GenBank/DDBJ databases">
        <title>Unraveling microbial dark matter from salterns through culturing: the case of the genus Halosegnis.</title>
        <authorList>
            <person name="Duran-Viseras A."/>
            <person name="Andrei A.-S."/>
            <person name="Vera-Gargallo B."/>
            <person name="Ghai R."/>
            <person name="Sanchez-Porro C."/>
            <person name="Ventosa A."/>
        </authorList>
    </citation>
    <scope>NUCLEOTIDE SEQUENCE [LARGE SCALE GENOMIC DNA]</scope>
    <source>
        <strain evidence="3 4">F18-79</strain>
    </source>
</reference>
<dbReference type="SUPFAM" id="SSF52402">
    <property type="entry name" value="Adenine nucleotide alpha hydrolases-like"/>
    <property type="match status" value="1"/>
</dbReference>
<dbReference type="RefSeq" id="WP_152133628.1">
    <property type="nucleotide sequence ID" value="NZ_QKKZ01000001.1"/>
</dbReference>
<keyword evidence="4" id="KW-1185">Reference proteome</keyword>
<organism evidence="3 4">
    <name type="scientific">Halosegnis rubeus</name>
    <dbReference type="NCBI Taxonomy" id="2212850"/>
    <lineage>
        <taxon>Archaea</taxon>
        <taxon>Methanobacteriati</taxon>
        <taxon>Methanobacteriota</taxon>
        <taxon>Stenosarchaea group</taxon>
        <taxon>Halobacteria</taxon>
        <taxon>Halobacteriales</taxon>
        <taxon>Natronomonadaceae</taxon>
        <taxon>Halosegnis</taxon>
    </lineage>
</organism>
<gene>
    <name evidence="3" type="ORF">DM867_02035</name>
</gene>
<proteinExistence type="inferred from homology"/>
<evidence type="ECO:0000313" key="4">
    <source>
        <dbReference type="Proteomes" id="UP000326865"/>
    </source>
</evidence>
<dbReference type="EMBL" id="QKKZ01000001">
    <property type="protein sequence ID" value="KAB7515944.1"/>
    <property type="molecule type" value="Genomic_DNA"/>
</dbReference>
<sequence length="150" mass="15807">MQEHLLVPIDGSEQAREAFEYALDRFPDAELTLLSVVDPADAVVSEPITGAYESPAGTAGAGAELLNELETTATERVEETASEARAAGHDADSEVVVGQPGRAIVVFADERDCDHIVMGSHGRSGVSRVLLGSVAESVMRRAHAPVTVVR</sequence>
<dbReference type="InterPro" id="IPR006015">
    <property type="entry name" value="Universal_stress_UspA"/>
</dbReference>
<evidence type="ECO:0000256" key="1">
    <source>
        <dbReference type="ARBA" id="ARBA00008791"/>
    </source>
</evidence>
<comment type="caution">
    <text evidence="3">The sequence shown here is derived from an EMBL/GenBank/DDBJ whole genome shotgun (WGS) entry which is preliminary data.</text>
</comment>
<dbReference type="InterPro" id="IPR006016">
    <property type="entry name" value="UspA"/>
</dbReference>
<comment type="similarity">
    <text evidence="1">Belongs to the universal stress protein A family.</text>
</comment>
<dbReference type="PRINTS" id="PR01438">
    <property type="entry name" value="UNVRSLSTRESS"/>
</dbReference>
<dbReference type="Proteomes" id="UP000326865">
    <property type="component" value="Unassembled WGS sequence"/>
</dbReference>
<name>A0A5N5UBB3_9EURY</name>
<dbReference type="PANTHER" id="PTHR46268">
    <property type="entry name" value="STRESS RESPONSE PROTEIN NHAX"/>
    <property type="match status" value="1"/>
</dbReference>
<feature type="domain" description="UspA" evidence="2">
    <location>
        <begin position="3"/>
        <end position="150"/>
    </location>
</feature>